<feature type="compositionally biased region" description="Basic and acidic residues" evidence="1">
    <location>
        <begin position="1"/>
        <end position="10"/>
    </location>
</feature>
<dbReference type="Proteomes" id="UP001607303">
    <property type="component" value="Unassembled WGS sequence"/>
</dbReference>
<proteinExistence type="predicted"/>
<gene>
    <name evidence="2" type="ORF">V1477_008457</name>
</gene>
<accession>A0ABD2CFC5</accession>
<keyword evidence="3" id="KW-1185">Reference proteome</keyword>
<evidence type="ECO:0000313" key="2">
    <source>
        <dbReference type="EMBL" id="KAL2742968.1"/>
    </source>
</evidence>
<dbReference type="EMBL" id="JAYRBN010000056">
    <property type="protein sequence ID" value="KAL2742968.1"/>
    <property type="molecule type" value="Genomic_DNA"/>
</dbReference>
<organism evidence="2 3">
    <name type="scientific">Vespula maculifrons</name>
    <name type="common">Eastern yellow jacket</name>
    <name type="synonym">Wasp</name>
    <dbReference type="NCBI Taxonomy" id="7453"/>
    <lineage>
        <taxon>Eukaryota</taxon>
        <taxon>Metazoa</taxon>
        <taxon>Ecdysozoa</taxon>
        <taxon>Arthropoda</taxon>
        <taxon>Hexapoda</taxon>
        <taxon>Insecta</taxon>
        <taxon>Pterygota</taxon>
        <taxon>Neoptera</taxon>
        <taxon>Endopterygota</taxon>
        <taxon>Hymenoptera</taxon>
        <taxon>Apocrita</taxon>
        <taxon>Aculeata</taxon>
        <taxon>Vespoidea</taxon>
        <taxon>Vespidae</taxon>
        <taxon>Vespinae</taxon>
        <taxon>Vespula</taxon>
    </lineage>
</organism>
<evidence type="ECO:0000313" key="3">
    <source>
        <dbReference type="Proteomes" id="UP001607303"/>
    </source>
</evidence>
<comment type="caution">
    <text evidence="2">The sequence shown here is derived from an EMBL/GenBank/DDBJ whole genome shotgun (WGS) entry which is preliminary data.</text>
</comment>
<name>A0ABD2CFC5_VESMC</name>
<reference evidence="2 3" key="1">
    <citation type="journal article" date="2024" name="Ann. Entomol. Soc. Am.">
        <title>Genomic analyses of the southern and eastern yellowjacket wasps (Hymenoptera: Vespidae) reveal evolutionary signatures of social life.</title>
        <authorList>
            <person name="Catto M.A."/>
            <person name="Caine P.B."/>
            <person name="Orr S.E."/>
            <person name="Hunt B.G."/>
            <person name="Goodisman M.A.D."/>
        </authorList>
    </citation>
    <scope>NUCLEOTIDE SEQUENCE [LARGE SCALE GENOMIC DNA]</scope>
    <source>
        <strain evidence="2">232</strain>
        <tissue evidence="2">Head and thorax</tissue>
    </source>
</reference>
<feature type="region of interest" description="Disordered" evidence="1">
    <location>
        <begin position="1"/>
        <end position="27"/>
    </location>
</feature>
<dbReference type="AlphaFoldDB" id="A0ABD2CFC5"/>
<protein>
    <submittedName>
        <fullName evidence="2">Uncharacterized protein</fullName>
    </submittedName>
</protein>
<evidence type="ECO:0000256" key="1">
    <source>
        <dbReference type="SAM" id="MobiDB-lite"/>
    </source>
</evidence>
<sequence>MTELRGESKGDLSSQSSRKKPSSSSKAEKVAFTVLFLSTRGFLPEDNDTFRFARKTIEIGREDR</sequence>